<comment type="similarity">
    <text evidence="1 7 8">Belongs to the peptidase S8 family.</text>
</comment>
<evidence type="ECO:0000256" key="7">
    <source>
        <dbReference type="PROSITE-ProRule" id="PRU01240"/>
    </source>
</evidence>
<name>A0A086TIU3_9FUNG</name>
<dbReference type="InterPro" id="IPR000209">
    <property type="entry name" value="Peptidase_S8/S53_dom"/>
</dbReference>
<dbReference type="PANTHER" id="PTHR43806">
    <property type="entry name" value="PEPTIDASE S8"/>
    <property type="match status" value="1"/>
</dbReference>
<feature type="active site" description="Charge relay system" evidence="6 7">
    <location>
        <position position="146"/>
    </location>
</feature>
<evidence type="ECO:0000256" key="8">
    <source>
        <dbReference type="RuleBase" id="RU003355"/>
    </source>
</evidence>
<evidence type="ECO:0000313" key="12">
    <source>
        <dbReference type="EMBL" id="KFH61870.1"/>
    </source>
</evidence>
<evidence type="ECO:0000256" key="2">
    <source>
        <dbReference type="ARBA" id="ARBA00022670"/>
    </source>
</evidence>
<evidence type="ECO:0000256" key="5">
    <source>
        <dbReference type="ARBA" id="ARBA00022825"/>
    </source>
</evidence>
<sequence>MKLTAILSALAAATLVSAGKFHPVEEGKVDFIPNAYIIEYSDGVRRNAAHNSLKANKVDYKVRNEYNIFNGAALTVKSGHEGDALAKIPGIKNVWRVTLHKIPKVNKSTKKPTDPEVVSFHHMTGVDVLHKKHKLTGKGIKIGIIDTGVDYKHPAFAVPGANEGCFARNGKNCRVKYGWDFVGDDYNGSNTPKPDGDPMDCNGHGSHVAGIIGGNALNIKVSPKPPQPFVGVAPEVTIGAYRVFGCYGTSSDDVILAAMELAFNEGMDVINMSLGGSSSYKSNPTAILADKLVARGMALAAGAGNEGTDGVWMVADTGLGDLGTSVASFDNAYGFYNSFTYGGVKHPYAPSDAWNMAIKLPANATLVPIFEKDGSLSDGCDEELYNGINVKGKVVLVYGDESRCLSGRGVNAKNAGAAAILSQTTPAGIATMGGSYNYPMASIEHGAGEKMIAVWKKNAKSRITWSKGPSTFTIENGGSPSVFSSFGLDGELRSKPDLAAPGGNILSTYTLADGGYTVLSGTSMASPYIAGAHALYMQAKNAKSHGDEIRKVFKNTATISSNHGSKTKASAAKQGAGLINVLSAIMTTTSISPDHIDLLDSKHFKKSVKISIKNHGKHTETYTLSHTAADALNSYNANNTFPLGTPVIEADYATVSFSTNKVKIPAGKTVKITLKFKEPKKGKASEFPIYSGYVIATPNSKSGIPVHVPYTGLKGDVSKVPMQDTAQGFPDLMSQKDWQVSAIPANTTFDLTDPKNAETLPVVVSRLGSHTPDFTIRVFDSKKKFVGFLFSSDIGRAFGWAGRVNNQSFHGKLMFSRWTWQGQVITAADLTLAPVTVPSGTYQIVVASQKKLTKGVYPADYEVFDMGNISIKTAPKPAEEE</sequence>
<dbReference type="SUPFAM" id="SSF52743">
    <property type="entry name" value="Subtilisin-like"/>
    <property type="match status" value="1"/>
</dbReference>
<dbReference type="Pfam" id="PF06280">
    <property type="entry name" value="fn3_5"/>
    <property type="match status" value="1"/>
</dbReference>
<dbReference type="Gene3D" id="3.40.50.200">
    <property type="entry name" value="Peptidase S8/S53 domain"/>
    <property type="match status" value="1"/>
</dbReference>
<dbReference type="CDD" id="cd07489">
    <property type="entry name" value="Peptidases_S8_5"/>
    <property type="match status" value="1"/>
</dbReference>
<feature type="chain" id="PRO_5001815765" description="Peptidase S8/S53 domain-containing protein" evidence="9">
    <location>
        <begin position="19"/>
        <end position="881"/>
    </location>
</feature>
<dbReference type="PANTHER" id="PTHR43806:SF66">
    <property type="entry name" value="SERIN ENDOPEPTIDASE"/>
    <property type="match status" value="1"/>
</dbReference>
<feature type="domain" description="C5a peptidase/Subtilisin-like protease SBT2-like Fn3-like" evidence="11">
    <location>
        <begin position="600"/>
        <end position="711"/>
    </location>
</feature>
<dbReference type="InterPro" id="IPR023827">
    <property type="entry name" value="Peptidase_S8_Asp-AS"/>
</dbReference>
<dbReference type="InterPro" id="IPR046450">
    <property type="entry name" value="PA_dom_sf"/>
</dbReference>
<evidence type="ECO:0008006" key="14">
    <source>
        <dbReference type="Google" id="ProtNLM"/>
    </source>
</evidence>
<reference evidence="12 13" key="1">
    <citation type="submission" date="2011-02" db="EMBL/GenBank/DDBJ databases">
        <title>The Genome Sequence of Mortierella verticillata NRRL 6337.</title>
        <authorList>
            <consortium name="The Broad Institute Genome Sequencing Platform"/>
            <person name="Russ C."/>
            <person name="Cuomo C."/>
            <person name="Burger G."/>
            <person name="Gray M.W."/>
            <person name="Holland P.W.H."/>
            <person name="King N."/>
            <person name="Lang F.B.F."/>
            <person name="Roger A.J."/>
            <person name="Ruiz-Trillo I."/>
            <person name="Young S.K."/>
            <person name="Zeng Q."/>
            <person name="Gargeya S."/>
            <person name="Alvarado L."/>
            <person name="Berlin A."/>
            <person name="Chapman S.B."/>
            <person name="Chen Z."/>
            <person name="Freedman E."/>
            <person name="Gellesch M."/>
            <person name="Goldberg J."/>
            <person name="Griggs A."/>
            <person name="Gujja S."/>
            <person name="Heilman E."/>
            <person name="Heiman D."/>
            <person name="Howarth C."/>
            <person name="Mehta T."/>
            <person name="Neiman D."/>
            <person name="Pearson M."/>
            <person name="Roberts A."/>
            <person name="Saif S."/>
            <person name="Shea T."/>
            <person name="Shenoy N."/>
            <person name="Sisk P."/>
            <person name="Stolte C."/>
            <person name="Sykes S."/>
            <person name="White J."/>
            <person name="Yandava C."/>
            <person name="Haas B."/>
            <person name="Nusbaum C."/>
            <person name="Birren B."/>
        </authorList>
    </citation>
    <scope>NUCLEOTIDE SEQUENCE [LARGE SCALE GENOMIC DNA]</scope>
    <source>
        <strain evidence="12 13">NRRL 6337</strain>
    </source>
</reference>
<dbReference type="GO" id="GO:0005615">
    <property type="term" value="C:extracellular space"/>
    <property type="evidence" value="ECO:0007669"/>
    <property type="project" value="TreeGrafter"/>
</dbReference>
<dbReference type="GO" id="GO:0004252">
    <property type="term" value="F:serine-type endopeptidase activity"/>
    <property type="evidence" value="ECO:0007669"/>
    <property type="project" value="UniProtKB-UniRule"/>
</dbReference>
<evidence type="ECO:0000259" key="10">
    <source>
        <dbReference type="Pfam" id="PF00082"/>
    </source>
</evidence>
<dbReference type="GO" id="GO:0016020">
    <property type="term" value="C:membrane"/>
    <property type="evidence" value="ECO:0007669"/>
    <property type="project" value="InterPro"/>
</dbReference>
<dbReference type="Gene3D" id="3.50.30.30">
    <property type="match status" value="1"/>
</dbReference>
<feature type="domain" description="Peptidase S8/S53" evidence="10">
    <location>
        <begin position="137"/>
        <end position="577"/>
    </location>
</feature>
<dbReference type="InterPro" id="IPR010435">
    <property type="entry name" value="C5a/SBT2-like_Fn3"/>
</dbReference>
<evidence type="ECO:0000256" key="3">
    <source>
        <dbReference type="ARBA" id="ARBA00022729"/>
    </source>
</evidence>
<keyword evidence="2 7" id="KW-0645">Protease</keyword>
<dbReference type="PROSITE" id="PS00136">
    <property type="entry name" value="SUBTILASE_ASP"/>
    <property type="match status" value="1"/>
</dbReference>
<dbReference type="OrthoDB" id="10256524at2759"/>
<dbReference type="InterPro" id="IPR022398">
    <property type="entry name" value="Peptidase_S8_His-AS"/>
</dbReference>
<dbReference type="Gene3D" id="2.60.40.1710">
    <property type="entry name" value="Subtilisin-like superfamily"/>
    <property type="match status" value="1"/>
</dbReference>
<gene>
    <name evidence="12" type="ORF">MVEG_12299</name>
</gene>
<evidence type="ECO:0000313" key="13">
    <source>
        <dbReference type="Proteomes" id="UP000243308"/>
    </source>
</evidence>
<dbReference type="InterPro" id="IPR023828">
    <property type="entry name" value="Peptidase_S8_Ser-AS"/>
</dbReference>
<keyword evidence="3 9" id="KW-0732">Signal</keyword>
<organism evidence="12 13">
    <name type="scientific">Podila verticillata NRRL 6337</name>
    <dbReference type="NCBI Taxonomy" id="1069443"/>
    <lineage>
        <taxon>Eukaryota</taxon>
        <taxon>Fungi</taxon>
        <taxon>Fungi incertae sedis</taxon>
        <taxon>Mucoromycota</taxon>
        <taxon>Mortierellomycotina</taxon>
        <taxon>Mortierellomycetes</taxon>
        <taxon>Mortierellales</taxon>
        <taxon>Mortierellaceae</taxon>
        <taxon>Podila</taxon>
    </lineage>
</organism>
<dbReference type="InterPro" id="IPR036852">
    <property type="entry name" value="Peptidase_S8/S53_dom_sf"/>
</dbReference>
<dbReference type="PROSITE" id="PS51892">
    <property type="entry name" value="SUBTILASE"/>
    <property type="match status" value="1"/>
</dbReference>
<dbReference type="SUPFAM" id="SSF52025">
    <property type="entry name" value="PA domain"/>
    <property type="match status" value="1"/>
</dbReference>
<dbReference type="InterPro" id="IPR015500">
    <property type="entry name" value="Peptidase_S8_subtilisin-rel"/>
</dbReference>
<evidence type="ECO:0000256" key="4">
    <source>
        <dbReference type="ARBA" id="ARBA00022801"/>
    </source>
</evidence>
<proteinExistence type="inferred from homology"/>
<protein>
    <recommendedName>
        <fullName evidence="14">Peptidase S8/S53 domain-containing protein</fullName>
    </recommendedName>
</protein>
<accession>A0A086TIU3</accession>
<dbReference type="InterPro" id="IPR050131">
    <property type="entry name" value="Peptidase_S8_subtilisin-like"/>
</dbReference>
<keyword evidence="4 7" id="KW-0378">Hydrolase</keyword>
<dbReference type="Pfam" id="PF00082">
    <property type="entry name" value="Peptidase_S8"/>
    <property type="match status" value="1"/>
</dbReference>
<dbReference type="Proteomes" id="UP000243308">
    <property type="component" value="Unassembled WGS sequence"/>
</dbReference>
<dbReference type="PROSITE" id="PS00137">
    <property type="entry name" value="SUBTILASE_HIS"/>
    <property type="match status" value="1"/>
</dbReference>
<dbReference type="AlphaFoldDB" id="A0A086TIU3"/>
<evidence type="ECO:0000256" key="9">
    <source>
        <dbReference type="SAM" id="SignalP"/>
    </source>
</evidence>
<dbReference type="InterPro" id="IPR034187">
    <property type="entry name" value="Peptidases_S8_5"/>
</dbReference>
<evidence type="ECO:0000256" key="6">
    <source>
        <dbReference type="PIRSR" id="PIRSR615500-1"/>
    </source>
</evidence>
<dbReference type="PROSITE" id="PS00138">
    <property type="entry name" value="SUBTILASE_SER"/>
    <property type="match status" value="1"/>
</dbReference>
<feature type="signal peptide" evidence="9">
    <location>
        <begin position="1"/>
        <end position="18"/>
    </location>
</feature>
<keyword evidence="13" id="KW-1185">Reference proteome</keyword>
<evidence type="ECO:0000259" key="11">
    <source>
        <dbReference type="Pfam" id="PF06280"/>
    </source>
</evidence>
<dbReference type="GO" id="GO:0006508">
    <property type="term" value="P:proteolysis"/>
    <property type="evidence" value="ECO:0007669"/>
    <property type="project" value="UniProtKB-KW"/>
</dbReference>
<evidence type="ECO:0000256" key="1">
    <source>
        <dbReference type="ARBA" id="ARBA00011073"/>
    </source>
</evidence>
<feature type="active site" description="Charge relay system" evidence="6 7">
    <location>
        <position position="204"/>
    </location>
</feature>
<keyword evidence="5 7" id="KW-0720">Serine protease</keyword>
<dbReference type="EMBL" id="KN042436">
    <property type="protein sequence ID" value="KFH61870.1"/>
    <property type="molecule type" value="Genomic_DNA"/>
</dbReference>
<feature type="active site" description="Charge relay system" evidence="6 7">
    <location>
        <position position="523"/>
    </location>
</feature>
<dbReference type="PRINTS" id="PR00723">
    <property type="entry name" value="SUBTILISIN"/>
</dbReference>